<evidence type="ECO:0000313" key="1">
    <source>
        <dbReference type="EMBL" id="OQD67410.1"/>
    </source>
</evidence>
<gene>
    <name evidence="1" type="ORF">PENDEC_c037G07104</name>
</gene>
<dbReference type="OMA" id="WRAELGH"/>
<dbReference type="OrthoDB" id="4525395at2759"/>
<protein>
    <submittedName>
        <fullName evidence="1">Uncharacterized protein</fullName>
    </submittedName>
</protein>
<evidence type="ECO:0000313" key="2">
    <source>
        <dbReference type="Proteomes" id="UP000191522"/>
    </source>
</evidence>
<keyword evidence="2" id="KW-1185">Reference proteome</keyword>
<proteinExistence type="predicted"/>
<dbReference type="AlphaFoldDB" id="A0A1V6NRY0"/>
<sequence>MSNRDPDQAAEATPMQQMTVEEMLQRYPKSEVEKAIFDIKFSEHRAQTIKRLHESIARGVNVDLCHQLLKEIERDKPPGPPIKALKYQYRNGPPPPVMPGLVPEEDIRNVHAVLSAYREGKLQIDLDKVTVWFAGHMVLGPRPREGVWDKIREEQKAWTKEYGKSRPWVEDFVPRRAR</sequence>
<reference evidence="2" key="1">
    <citation type="journal article" date="2017" name="Nat. Microbiol.">
        <title>Global analysis of biosynthetic gene clusters reveals vast potential of secondary metabolite production in Penicillium species.</title>
        <authorList>
            <person name="Nielsen J.C."/>
            <person name="Grijseels S."/>
            <person name="Prigent S."/>
            <person name="Ji B."/>
            <person name="Dainat J."/>
            <person name="Nielsen K.F."/>
            <person name="Frisvad J.C."/>
            <person name="Workman M."/>
            <person name="Nielsen J."/>
        </authorList>
    </citation>
    <scope>NUCLEOTIDE SEQUENCE [LARGE SCALE GENOMIC DNA]</scope>
    <source>
        <strain evidence="2">IBT 11843</strain>
    </source>
</reference>
<accession>A0A1V6NRY0</accession>
<dbReference type="EMBL" id="MDYL01000037">
    <property type="protein sequence ID" value="OQD67410.1"/>
    <property type="molecule type" value="Genomic_DNA"/>
</dbReference>
<dbReference type="Proteomes" id="UP000191522">
    <property type="component" value="Unassembled WGS sequence"/>
</dbReference>
<name>A0A1V6NRY0_PENDC</name>
<dbReference type="STRING" id="69771.A0A1V6NRY0"/>
<organism evidence="1 2">
    <name type="scientific">Penicillium decumbens</name>
    <dbReference type="NCBI Taxonomy" id="69771"/>
    <lineage>
        <taxon>Eukaryota</taxon>
        <taxon>Fungi</taxon>
        <taxon>Dikarya</taxon>
        <taxon>Ascomycota</taxon>
        <taxon>Pezizomycotina</taxon>
        <taxon>Eurotiomycetes</taxon>
        <taxon>Eurotiomycetidae</taxon>
        <taxon>Eurotiales</taxon>
        <taxon>Aspergillaceae</taxon>
        <taxon>Penicillium</taxon>
    </lineage>
</organism>
<comment type="caution">
    <text evidence="1">The sequence shown here is derived from an EMBL/GenBank/DDBJ whole genome shotgun (WGS) entry which is preliminary data.</text>
</comment>